<evidence type="ECO:0000256" key="1">
    <source>
        <dbReference type="ARBA" id="ARBA00007401"/>
    </source>
</evidence>
<evidence type="ECO:0000259" key="9">
    <source>
        <dbReference type="Pfam" id="PF22666"/>
    </source>
</evidence>
<keyword evidence="3 10" id="KW-0326">Glycosidase</keyword>
<reference evidence="10 11" key="1">
    <citation type="submission" date="2015-02" db="EMBL/GenBank/DDBJ databases">
        <title>Draft genome sequences of ten Microbacterium spp. with emphasis on heavy metal contaminated environments.</title>
        <authorList>
            <person name="Corretto E."/>
        </authorList>
    </citation>
    <scope>NUCLEOTIDE SEQUENCE [LARGE SCALE GENOMIC DNA]</scope>
    <source>
        <strain evidence="10 11">BEL4b</strain>
    </source>
</reference>
<feature type="domain" description="Glycoside hydrolase family 2" evidence="8">
    <location>
        <begin position="696"/>
        <end position="791"/>
    </location>
</feature>
<dbReference type="Gene3D" id="2.60.120.260">
    <property type="entry name" value="Galactose-binding domain-like"/>
    <property type="match status" value="1"/>
</dbReference>
<dbReference type="PRINTS" id="PR00132">
    <property type="entry name" value="GLHYDRLASE2"/>
</dbReference>
<dbReference type="SUPFAM" id="SSF49303">
    <property type="entry name" value="beta-Galactosidase/glucuronidase domain"/>
    <property type="match status" value="1"/>
</dbReference>
<feature type="domain" description="Glycoside hydrolase family 2 catalytic" evidence="6">
    <location>
        <begin position="262"/>
        <end position="416"/>
    </location>
</feature>
<dbReference type="PATRIC" id="fig|82380.11.peg.2314"/>
<dbReference type="PANTHER" id="PTHR42732">
    <property type="entry name" value="BETA-GALACTOSIDASE"/>
    <property type="match status" value="1"/>
</dbReference>
<dbReference type="Pfam" id="PF00703">
    <property type="entry name" value="Glyco_hydro_2"/>
    <property type="match status" value="1"/>
</dbReference>
<feature type="domain" description="Beta-mannosidase-like galactose-binding" evidence="9">
    <location>
        <begin position="52"/>
        <end position="128"/>
    </location>
</feature>
<feature type="domain" description="DUF4982" evidence="7">
    <location>
        <begin position="624"/>
        <end position="682"/>
    </location>
</feature>
<sequence>MTLMRPTAARSDTLLSTWRVTSDDGTEATVRLPDDAMLRAGRDPEASGGAETGWFRGGDYDYVTQWSAPHGDGDVVLVFEGVQGDADVTVNGEKVGTVRSGYTETELNITDVVRRGEVNDIRVIVHHRDQPAERWYPGSGLYRPVHVITRPLTHFGPDSVRVTTTEIESARAGVRVDVRMSGEAPASTRVTARLSANGETVAQGLFHGASGTIHLDVTDPRPWSADTPFRYELLVSAESADDVLDEWRGRVGLRTVSVDAQQGLRINGKRVLLAGACIHHDNGLLGAATHRAAEYRRIRILKDAGFNAIRSAHNPLSRDLLDACDELGMYVLDELADYWFVRKSRFDHSDRFRDTWRHDADALIAKDRNYASVIMYASGNEIPETATAAGVELSREITEYFHTADPTRPVTVAINLFLNAMVSMNASPYSAKGDRSEEAMAGSTEANVMINHIGRMMSVVSRLPRADRASRDAFATVDVAGYNYGIARYKGDAQRYPHRVILGSETLPSDVAKAWRLAQEIPAVIGDFVWAGWEYLGEAGVAVWVPGKKAGLAKPYPYVVAGPGMFDLTGRPDASLRLAQAAWGVLDAPVITVRPLDRAGQPYVRSAWRVTDAVESWAWRGSEGKRAEITVYSTADEIELVVGDRSIGRRRAGRNTEFRFSFTTRWESGTVRAIAYRDGIEVSRTELSSASDVSVQLRPEADTLLADGDDLAFVHVELADADGVVEMLDDDHVDLEVSGPAELVGFGTANPAPVDSFLSARTTTYRGRALAIVRSTGETGEVRITARSRHHGETTAPLRAISSDASVSHEAPRLA</sequence>
<dbReference type="InterPro" id="IPR036156">
    <property type="entry name" value="Beta-gal/glucu_dom_sf"/>
</dbReference>
<dbReference type="InterPro" id="IPR054593">
    <property type="entry name" value="Beta-mannosidase-like_N2"/>
</dbReference>
<comment type="similarity">
    <text evidence="1">Belongs to the glycosyl hydrolase 2 family.</text>
</comment>
<dbReference type="GO" id="GO:0005975">
    <property type="term" value="P:carbohydrate metabolic process"/>
    <property type="evidence" value="ECO:0007669"/>
    <property type="project" value="InterPro"/>
</dbReference>
<dbReference type="SUPFAM" id="SSF51445">
    <property type="entry name" value="(Trans)glycosidases"/>
    <property type="match status" value="1"/>
</dbReference>
<dbReference type="EMBL" id="JYIW01000025">
    <property type="protein sequence ID" value="KJL28798.1"/>
    <property type="molecule type" value="Genomic_DNA"/>
</dbReference>
<evidence type="ECO:0000259" key="5">
    <source>
        <dbReference type="Pfam" id="PF00703"/>
    </source>
</evidence>
<evidence type="ECO:0000256" key="3">
    <source>
        <dbReference type="ARBA" id="ARBA00023295"/>
    </source>
</evidence>
<dbReference type="AlphaFoldDB" id="A0A0F0L6N1"/>
<dbReference type="Pfam" id="PF18565">
    <property type="entry name" value="Glyco_hydro2_C5"/>
    <property type="match status" value="1"/>
</dbReference>
<dbReference type="Proteomes" id="UP000033640">
    <property type="component" value="Unassembled WGS sequence"/>
</dbReference>
<gene>
    <name evidence="10" type="primary">lacZ_2</name>
    <name evidence="10" type="ORF">RS83_02279</name>
</gene>
<dbReference type="InterPro" id="IPR006101">
    <property type="entry name" value="Glyco_hydro_2"/>
</dbReference>
<evidence type="ECO:0000259" key="7">
    <source>
        <dbReference type="Pfam" id="PF16355"/>
    </source>
</evidence>
<accession>A0A0F0L6N1</accession>
<dbReference type="GO" id="GO:0004565">
    <property type="term" value="F:beta-galactosidase activity"/>
    <property type="evidence" value="ECO:0007669"/>
    <property type="project" value="UniProtKB-EC"/>
</dbReference>
<dbReference type="InterPro" id="IPR032311">
    <property type="entry name" value="DUF4982"/>
</dbReference>
<dbReference type="InterPro" id="IPR017853">
    <property type="entry name" value="GH"/>
</dbReference>
<feature type="domain" description="Glycoside hydrolase family 2 immunoglobulin-like beta-sandwich" evidence="5">
    <location>
        <begin position="160"/>
        <end position="254"/>
    </location>
</feature>
<dbReference type="Pfam" id="PF22666">
    <property type="entry name" value="Glyco_hydro_2_N2"/>
    <property type="match status" value="1"/>
</dbReference>
<organism evidence="10 11">
    <name type="scientific">Microbacterium oxydans</name>
    <dbReference type="NCBI Taxonomy" id="82380"/>
    <lineage>
        <taxon>Bacteria</taxon>
        <taxon>Bacillati</taxon>
        <taxon>Actinomycetota</taxon>
        <taxon>Actinomycetes</taxon>
        <taxon>Micrococcales</taxon>
        <taxon>Microbacteriaceae</taxon>
        <taxon>Microbacterium</taxon>
    </lineage>
</organism>
<dbReference type="InterPro" id="IPR006103">
    <property type="entry name" value="Glyco_hydro_2_cat"/>
</dbReference>
<protein>
    <submittedName>
        <fullName evidence="10">Beta-galactosidase</fullName>
        <ecNumber evidence="10">3.2.1.23</ecNumber>
    </submittedName>
</protein>
<dbReference type="InterPro" id="IPR008979">
    <property type="entry name" value="Galactose-bd-like_sf"/>
</dbReference>
<dbReference type="Gene3D" id="2.60.40.10">
    <property type="entry name" value="Immunoglobulins"/>
    <property type="match status" value="3"/>
</dbReference>
<dbReference type="InterPro" id="IPR040605">
    <property type="entry name" value="Glyco_hydro2_dom5"/>
</dbReference>
<evidence type="ECO:0000259" key="6">
    <source>
        <dbReference type="Pfam" id="PF02836"/>
    </source>
</evidence>
<proteinExistence type="inferred from homology"/>
<name>A0A0F0L6N1_9MICO</name>
<evidence type="ECO:0000313" key="10">
    <source>
        <dbReference type="EMBL" id="KJL28798.1"/>
    </source>
</evidence>
<dbReference type="SUPFAM" id="SSF49785">
    <property type="entry name" value="Galactose-binding domain-like"/>
    <property type="match status" value="1"/>
</dbReference>
<evidence type="ECO:0000313" key="11">
    <source>
        <dbReference type="Proteomes" id="UP000033640"/>
    </source>
</evidence>
<comment type="caution">
    <text evidence="10">The sequence shown here is derived from an EMBL/GenBank/DDBJ whole genome shotgun (WGS) entry which is preliminary data.</text>
</comment>
<dbReference type="PANTHER" id="PTHR42732:SF1">
    <property type="entry name" value="BETA-MANNOSIDASE"/>
    <property type="match status" value="1"/>
</dbReference>
<dbReference type="EC" id="3.2.1.23" evidence="10"/>
<evidence type="ECO:0000256" key="4">
    <source>
        <dbReference type="SAM" id="MobiDB-lite"/>
    </source>
</evidence>
<dbReference type="Pfam" id="PF16355">
    <property type="entry name" value="DUF4982"/>
    <property type="match status" value="1"/>
</dbReference>
<evidence type="ECO:0000259" key="8">
    <source>
        <dbReference type="Pfam" id="PF18565"/>
    </source>
</evidence>
<dbReference type="InterPro" id="IPR006102">
    <property type="entry name" value="Ig-like_GH2"/>
</dbReference>
<dbReference type="InterPro" id="IPR013783">
    <property type="entry name" value="Ig-like_fold"/>
</dbReference>
<keyword evidence="2 10" id="KW-0378">Hydrolase</keyword>
<evidence type="ECO:0000256" key="2">
    <source>
        <dbReference type="ARBA" id="ARBA00022801"/>
    </source>
</evidence>
<dbReference type="Pfam" id="PF02836">
    <property type="entry name" value="Glyco_hydro_2_C"/>
    <property type="match status" value="1"/>
</dbReference>
<dbReference type="Gene3D" id="3.20.20.80">
    <property type="entry name" value="Glycosidases"/>
    <property type="match status" value="1"/>
</dbReference>
<dbReference type="InterPro" id="IPR051913">
    <property type="entry name" value="GH2_Domain-Containing"/>
</dbReference>
<feature type="region of interest" description="Disordered" evidence="4">
    <location>
        <begin position="787"/>
        <end position="815"/>
    </location>
</feature>